<evidence type="ECO:0000256" key="1">
    <source>
        <dbReference type="ARBA" id="ARBA00004117"/>
    </source>
</evidence>
<dbReference type="EMBL" id="FOTS01000015">
    <property type="protein sequence ID" value="SFL72010.1"/>
    <property type="molecule type" value="Genomic_DNA"/>
</dbReference>
<evidence type="ECO:0000256" key="3">
    <source>
        <dbReference type="ARBA" id="ARBA00014376"/>
    </source>
</evidence>
<dbReference type="GO" id="GO:0071978">
    <property type="term" value="P:bacterial-type flagellum-dependent swarming motility"/>
    <property type="evidence" value="ECO:0007669"/>
    <property type="project" value="TreeGrafter"/>
</dbReference>
<keyword evidence="8" id="KW-0966">Cell projection</keyword>
<dbReference type="STRING" id="1123291.SAMN04490355_101514"/>
<comment type="function">
    <text evidence="5 6">Structural component of flagellum, the bacterial motility apparatus. Part of the rod structure of flagellar basal body.</text>
</comment>
<dbReference type="PANTHER" id="PTHR30435:SF12">
    <property type="entry name" value="FLAGELLAR BASAL BODY ROD PROTEIN FLGB"/>
    <property type="match status" value="1"/>
</dbReference>
<dbReference type="InterPro" id="IPR006300">
    <property type="entry name" value="FlgB"/>
</dbReference>
<evidence type="ECO:0000256" key="5">
    <source>
        <dbReference type="ARBA" id="ARBA00024934"/>
    </source>
</evidence>
<dbReference type="GO" id="GO:0030694">
    <property type="term" value="C:bacterial-type flagellum basal body, rod"/>
    <property type="evidence" value="ECO:0007669"/>
    <property type="project" value="InterPro"/>
</dbReference>
<dbReference type="OrthoDB" id="9792068at2"/>
<organism evidence="8 9">
    <name type="scientific">Pelosinus propionicus DSM 13327</name>
    <dbReference type="NCBI Taxonomy" id="1123291"/>
    <lineage>
        <taxon>Bacteria</taxon>
        <taxon>Bacillati</taxon>
        <taxon>Bacillota</taxon>
        <taxon>Negativicutes</taxon>
        <taxon>Selenomonadales</taxon>
        <taxon>Sporomusaceae</taxon>
        <taxon>Pelosinus</taxon>
    </lineage>
</organism>
<protein>
    <recommendedName>
        <fullName evidence="3 6">Flagellar basal body rod protein FlgB</fullName>
    </recommendedName>
</protein>
<dbReference type="AlphaFoldDB" id="A0A1I4JZL0"/>
<keyword evidence="8" id="KW-0282">Flagellum</keyword>
<gene>
    <name evidence="8" type="ORF">SAMN04490355_101514</name>
</gene>
<dbReference type="PANTHER" id="PTHR30435">
    <property type="entry name" value="FLAGELLAR PROTEIN"/>
    <property type="match status" value="1"/>
</dbReference>
<feature type="domain" description="Flagellar basal body rod protein N-terminal" evidence="7">
    <location>
        <begin position="14"/>
        <end position="41"/>
    </location>
</feature>
<dbReference type="InterPro" id="IPR001444">
    <property type="entry name" value="Flag_bb_rod_N"/>
</dbReference>
<dbReference type="Proteomes" id="UP000199520">
    <property type="component" value="Unassembled WGS sequence"/>
</dbReference>
<evidence type="ECO:0000313" key="9">
    <source>
        <dbReference type="Proteomes" id="UP000199520"/>
    </source>
</evidence>
<name>A0A1I4JZL0_9FIRM</name>
<comment type="similarity">
    <text evidence="2 6">Belongs to the flagella basal body rod proteins family.</text>
</comment>
<evidence type="ECO:0000256" key="4">
    <source>
        <dbReference type="ARBA" id="ARBA00023143"/>
    </source>
</evidence>
<keyword evidence="8" id="KW-0969">Cilium</keyword>
<evidence type="ECO:0000256" key="6">
    <source>
        <dbReference type="PIRNR" id="PIRNR002889"/>
    </source>
</evidence>
<accession>A0A1I4JZL0</accession>
<sequence>MLNSILASPRVSVLEQALSASSLRQKVISNNISNVNTPGFKKSEVVFEDFLQDAVDGGKLQMTKTNSHHLPLQRKGIPTPTVKVIDKTSFRTDGSNVDIDIEMANLSKNNIYYNAVVQQLSGYFTGIKSAIKEGRG</sequence>
<dbReference type="PROSITE" id="PS00588">
    <property type="entry name" value="FLAGELLA_BB_ROD"/>
    <property type="match status" value="1"/>
</dbReference>
<dbReference type="InterPro" id="IPR019776">
    <property type="entry name" value="Flagellar_basal_body_rod_CS"/>
</dbReference>
<dbReference type="Pfam" id="PF00460">
    <property type="entry name" value="Flg_bb_rod"/>
    <property type="match status" value="1"/>
</dbReference>
<dbReference type="RefSeq" id="WP_090935978.1">
    <property type="nucleotide sequence ID" value="NZ_FOTS01000015.1"/>
</dbReference>
<reference evidence="9" key="1">
    <citation type="submission" date="2016-10" db="EMBL/GenBank/DDBJ databases">
        <authorList>
            <person name="Varghese N."/>
            <person name="Submissions S."/>
        </authorList>
    </citation>
    <scope>NUCLEOTIDE SEQUENCE [LARGE SCALE GENOMIC DNA]</scope>
    <source>
        <strain evidence="9">DSM 13327</strain>
    </source>
</reference>
<dbReference type="PIRSF" id="PIRSF002889">
    <property type="entry name" value="Rod_FlgB"/>
    <property type="match status" value="1"/>
</dbReference>
<keyword evidence="4 6" id="KW-0975">Bacterial flagellum</keyword>
<keyword evidence="9" id="KW-1185">Reference proteome</keyword>
<evidence type="ECO:0000259" key="7">
    <source>
        <dbReference type="Pfam" id="PF00460"/>
    </source>
</evidence>
<proteinExistence type="inferred from homology"/>
<evidence type="ECO:0000256" key="2">
    <source>
        <dbReference type="ARBA" id="ARBA00009677"/>
    </source>
</evidence>
<comment type="subunit">
    <text evidence="6">The basal body constitutes a major portion of the flagellar organelle and consists of a number of rings mounted on a central rod.</text>
</comment>
<comment type="subcellular location">
    <subcellularLocation>
        <location evidence="1 6">Bacterial flagellum basal body</location>
    </subcellularLocation>
</comment>
<evidence type="ECO:0000313" key="8">
    <source>
        <dbReference type="EMBL" id="SFL72010.1"/>
    </source>
</evidence>
<dbReference type="NCBIfam" id="TIGR01396">
    <property type="entry name" value="FlgB"/>
    <property type="match status" value="1"/>
</dbReference>